<feature type="compositionally biased region" description="Low complexity" evidence="6">
    <location>
        <begin position="97"/>
        <end position="125"/>
    </location>
</feature>
<keyword evidence="10" id="KW-1185">Reference proteome</keyword>
<dbReference type="OMA" id="CRCLVTX"/>
<feature type="compositionally biased region" description="Low complexity" evidence="6">
    <location>
        <begin position="1623"/>
        <end position="1665"/>
    </location>
</feature>
<dbReference type="SMR" id="A0A0M4ES48"/>
<feature type="region of interest" description="Disordered" evidence="6">
    <location>
        <begin position="781"/>
        <end position="820"/>
    </location>
</feature>
<keyword evidence="3" id="KW-0597">Phosphoprotein</keyword>
<feature type="region of interest" description="Disordered" evidence="6">
    <location>
        <begin position="872"/>
        <end position="903"/>
    </location>
</feature>
<keyword evidence="4" id="KW-0810">Translation regulation</keyword>
<dbReference type="Proteomes" id="UP000494163">
    <property type="component" value="Chromosome 4"/>
</dbReference>
<evidence type="ECO:0000259" key="7">
    <source>
        <dbReference type="PROSITE" id="PS51363"/>
    </source>
</evidence>
<dbReference type="Pfam" id="PF21140">
    <property type="entry name" value="eIF4G1-like_eIF4E-bd"/>
    <property type="match status" value="1"/>
</dbReference>
<keyword evidence="2" id="KW-0396">Initiation factor</keyword>
<feature type="region of interest" description="Disordered" evidence="6">
    <location>
        <begin position="1535"/>
        <end position="1665"/>
    </location>
</feature>
<protein>
    <submittedName>
        <fullName evidence="9">eIF4G</fullName>
    </submittedName>
</protein>
<dbReference type="InterPro" id="IPR003307">
    <property type="entry name" value="W2_domain"/>
</dbReference>
<dbReference type="InterPro" id="IPR003891">
    <property type="entry name" value="Initiation_fac_eIF4g_MI"/>
</dbReference>
<dbReference type="PROSITE" id="PS51363">
    <property type="entry name" value="W2"/>
    <property type="match status" value="1"/>
</dbReference>
<feature type="compositionally biased region" description="Basic and acidic residues" evidence="6">
    <location>
        <begin position="1392"/>
        <end position="1402"/>
    </location>
</feature>
<feature type="compositionally biased region" description="Polar residues" evidence="6">
    <location>
        <begin position="1600"/>
        <end position="1617"/>
    </location>
</feature>
<dbReference type="GO" id="GO:0016281">
    <property type="term" value="C:eukaryotic translation initiation factor 4F complex"/>
    <property type="evidence" value="ECO:0007669"/>
    <property type="project" value="TreeGrafter"/>
</dbReference>
<evidence type="ECO:0000259" key="8">
    <source>
        <dbReference type="PROSITE" id="PS51366"/>
    </source>
</evidence>
<evidence type="ECO:0000256" key="1">
    <source>
        <dbReference type="ARBA" id="ARBA00005775"/>
    </source>
</evidence>
<dbReference type="GO" id="GO:0003743">
    <property type="term" value="F:translation initiation factor activity"/>
    <property type="evidence" value="ECO:0007669"/>
    <property type="project" value="UniProtKB-KW"/>
</dbReference>
<feature type="domain" description="W2" evidence="7">
    <location>
        <begin position="1882"/>
        <end position="2042"/>
    </location>
</feature>
<dbReference type="InterPro" id="IPR049485">
    <property type="entry name" value="eIF4G1-like_eIF4E-bd"/>
</dbReference>
<feature type="compositionally biased region" description="Basic and acidic residues" evidence="6">
    <location>
        <begin position="1561"/>
        <end position="1572"/>
    </location>
</feature>
<feature type="compositionally biased region" description="Basic and acidic residues" evidence="6">
    <location>
        <begin position="1538"/>
        <end position="1550"/>
    </location>
</feature>
<evidence type="ECO:0000313" key="9">
    <source>
        <dbReference type="EMBL" id="ALC48088.1"/>
    </source>
</evidence>
<dbReference type="GO" id="GO:0006417">
    <property type="term" value="P:regulation of translation"/>
    <property type="evidence" value="ECO:0007669"/>
    <property type="project" value="UniProtKB-KW"/>
</dbReference>
<evidence type="ECO:0000256" key="4">
    <source>
        <dbReference type="ARBA" id="ARBA00022845"/>
    </source>
</evidence>
<feature type="domain" description="MI" evidence="8">
    <location>
        <begin position="1682"/>
        <end position="1812"/>
    </location>
</feature>
<dbReference type="Pfam" id="PF02847">
    <property type="entry name" value="MA3"/>
    <property type="match status" value="1"/>
</dbReference>
<feature type="region of interest" description="Disordered" evidence="6">
    <location>
        <begin position="1376"/>
        <end position="1481"/>
    </location>
</feature>
<dbReference type="EMBL" id="CP012527">
    <property type="protein sequence ID" value="ALC48088.1"/>
    <property type="molecule type" value="Genomic_DNA"/>
</dbReference>
<dbReference type="FunFam" id="1.25.40.180:FF:000042">
    <property type="entry name" value="Eukaryotic translation initiation factor 4 gamma"/>
    <property type="match status" value="1"/>
</dbReference>
<dbReference type="PANTHER" id="PTHR23253:SF78">
    <property type="entry name" value="EUKARYOTIC TRANSLATION INITIATION FACTOR 4G1, ISOFORM B-RELATED"/>
    <property type="match status" value="1"/>
</dbReference>
<keyword evidence="5" id="KW-0648">Protein biosynthesis</keyword>
<comment type="similarity">
    <text evidence="1">Belongs to the eukaryotic initiation factor 4G family.</text>
</comment>
<dbReference type="Gene3D" id="1.25.40.180">
    <property type="match status" value="3"/>
</dbReference>
<accession>A0A0M4ES48</accession>
<dbReference type="CDD" id="cd11559">
    <property type="entry name" value="W2_eIF4G1_like"/>
    <property type="match status" value="1"/>
</dbReference>
<dbReference type="SMART" id="SM00544">
    <property type="entry name" value="MA3"/>
    <property type="match status" value="1"/>
</dbReference>
<dbReference type="OrthoDB" id="514777at2759"/>
<organism evidence="9 10">
    <name type="scientific">Drosophila busckii</name>
    <name type="common">Fruit fly</name>
    <dbReference type="NCBI Taxonomy" id="30019"/>
    <lineage>
        <taxon>Eukaryota</taxon>
        <taxon>Metazoa</taxon>
        <taxon>Ecdysozoa</taxon>
        <taxon>Arthropoda</taxon>
        <taxon>Hexapoda</taxon>
        <taxon>Insecta</taxon>
        <taxon>Pterygota</taxon>
        <taxon>Neoptera</taxon>
        <taxon>Endopterygota</taxon>
        <taxon>Diptera</taxon>
        <taxon>Brachycera</taxon>
        <taxon>Muscomorpha</taxon>
        <taxon>Ephydroidea</taxon>
        <taxon>Drosophilidae</taxon>
        <taxon>Drosophila</taxon>
    </lineage>
</organism>
<feature type="compositionally biased region" description="Polar residues" evidence="6">
    <location>
        <begin position="1462"/>
        <end position="1480"/>
    </location>
</feature>
<dbReference type="SMART" id="SM00515">
    <property type="entry name" value="eIF5C"/>
    <property type="match status" value="1"/>
</dbReference>
<dbReference type="InterPro" id="IPR016024">
    <property type="entry name" value="ARM-type_fold"/>
</dbReference>
<evidence type="ECO:0000256" key="5">
    <source>
        <dbReference type="ARBA" id="ARBA00022917"/>
    </source>
</evidence>
<feature type="compositionally biased region" description="Basic and acidic residues" evidence="6">
    <location>
        <begin position="883"/>
        <end position="895"/>
    </location>
</feature>
<dbReference type="PANTHER" id="PTHR23253">
    <property type="entry name" value="EUKARYOTIC TRANSLATION INITIATION FACTOR 4 GAMMA"/>
    <property type="match status" value="1"/>
</dbReference>
<feature type="compositionally biased region" description="Low complexity" evidence="6">
    <location>
        <begin position="360"/>
        <end position="370"/>
    </location>
</feature>
<reference evidence="9 10" key="1">
    <citation type="submission" date="2015-08" db="EMBL/GenBank/DDBJ databases">
        <title>Ancestral chromatin configuration constrains chromatin evolution on differentiating sex chromosomes in Drosophila.</title>
        <authorList>
            <person name="Zhou Q."/>
            <person name="Bachtrog D."/>
        </authorList>
    </citation>
    <scope>NUCLEOTIDE SEQUENCE [LARGE SCALE GENOMIC DNA]</scope>
    <source>
        <tissue evidence="9">Whole larvae</tissue>
    </source>
</reference>
<dbReference type="SUPFAM" id="SSF48371">
    <property type="entry name" value="ARM repeat"/>
    <property type="match status" value="3"/>
</dbReference>
<dbReference type="FunFam" id="1.25.40.180:FF:000044">
    <property type="entry name" value="Eukaryotic translation initiation factor 4G1, isoform B"/>
    <property type="match status" value="1"/>
</dbReference>
<evidence type="ECO:0000256" key="3">
    <source>
        <dbReference type="ARBA" id="ARBA00022553"/>
    </source>
</evidence>
<evidence type="ECO:0000256" key="2">
    <source>
        <dbReference type="ARBA" id="ARBA00022540"/>
    </source>
</evidence>
<sequence length="2042" mass="222389">ELSNDCVTNYQWDKYSPGDRQKGGYNIRLGELAIYKFNQFGLFVMQPTVSTLSTQAEIAKIMQPHSSQNMINKAYNVVSILKTSTASNVQQSAHIPQTQAQVQVQAHQAQPQSHHQQSQSQHLQQSYANVVNRPITGSGSQVPVQVQVPQSTVICSSGNIMTVNSCQLNGSELSSAAGLYNLTGHRAQMAVDPNARYIGNASTASDISNASVVGSGNILPSPNVHSTHTQLSGGPISGGGGGISSCNSGGGSGNASGAGCHNGSNNIVTLGNTHGISISPSAGSYVHEKSLLGMSVGVNVGVNCIDGRKYDYKNNNLLSSSNYQAVTAKEYVTSGNNSSGNNRANPQSTGLFRGPPPTSNAPRSSSGAAAARHVPMPAMFPGMVVPQYPAFNPRHPTFSPHIQYTHAHIPYYPYQYMPTLTQQPPHSRSGVAVNASVNIGNTMPVQSGPNGPLAAPGATTAQMQLLTGAVQPGASTVLGVGATGNNQVGVPPMVSVLPQSVTPQPVQVPPAGRRRHQHRLQIIDPATKKNILDDFDKSNSNVENEYQEITAVTSTAGTVISQAEVPICISHPDADGPGILHTSSDSRASAHFKIDPISVQRSDVSLVQTPVVSAMSDAPSVEILPTPTLPKVQKSKKILIVSPKDEVVSPTVDTVRNLDNVESNSSTNIKTSNECIPEIQDCTPTHPQPEDKLPQQHPQSHSQFMAHAFNSLDTDKSCARNDNAISEVPLVEVQAEGQTLRQASVSKSEATVTTSDSNAAGLVDSIAPLVNTVQMHITEPPTTAFAPTSSEKVKKAATLDASARESSHESTPDETDRVPESSVLMQTPVQLQLEIENALTSLSLEKHGEEVARGKGSAESIDIDVLRENASAGTKETGFALEAEPKSKSKTKSEVQDQPQDQSVVISPDAEMVTASDNTASQVSGNSTVTSIEQQLTVLICYNEGQWSPKNPSGKKQYDREQLMQLREAKASRVQPDVKNVSILPHPNLMPLFMRNNSSNKRVQSMVGMIGGNTGAGNRSNDLGSGGFMGKQTSMSGVQGGRSSMKGMIHVNLSLNQDVKLNETENAWRPRTQAKLETEGNPDNKTIHEKDELVKRVRGILNKLTPERFDTLVEEIIKLKIDTTDKMNEVIVLVFEKAIDEPNFSVSYARLCHRLITEVKARDERMESGTKSNLAHFRNALLDKTEREFTQNVSQSTAKEKKLQPLVDKIKKCTDPNEKADLESLLEEEERKIRRRSGGTVRFIGELFKISMLTGKIIYSCIDTLLNPHSEDMLECLCKLLTTVGAKFEQTPVNAKDPGRCYSLEKSITRMQAIASKTDKDGVKVSSRVRFMLQDVIDLRKNKWQSTRNEAPKTMGQIEKEAKNEQLSAQYLTYSGSLSTSNSNGPQSGGSGKRDDRSRYGDSRSTGYGSHSQRGVGGESGGTGGGGGSSSSSIRHQQQNSSGNGSVGGVGGSSSHSNGNNDDNTWHVQTSKGSRSQAVDSNKLEGLTLQLNQNLDTKKMGGVSQFIWSHNANRQSSTPTTTPSNSFAALSLLIDKSSSTDKDRDRDRSGPRNKGSYNKNSMERERYNDRGIHSRTGSSQGSRENSSSRVSQHQQGRGPMNSSLQKSASHSKYTQQAPPARLSNKTMGSLSSTSSNSVGGLFRASDQSSAGASASQSSASSSNSGMRKTAAPAAFFIAPRDSDQKLFNSVISEIIELAVAKKMVDQSMSITCIKRIPEQQRCGFLFYMLTDYLHLSHVDKQYRRYLAITIAQLIQQNYMSVDHFKLAYKEFSEYASDLIVDIPELWLYIMQFAGPLIVKEILTISDLWNQNLSCSNMGKKFLKTYLTYCAREIGPNFTRSMWKRFNMRWSDFMSDNEVNDFIESNRLEYVENEMKMPVFDERQSAERLVQNVIDHIEHLLKEGATADCIIDYSNGNIVVADKLFIKGLTETLCNFAIVYKENSYKLELETFQKLCIPIFQRYIDSNEDLQLECLYGLQLLVHSLEHPRGLLSELFGELYDGYVIQKESLCKWRDSKDQSAGKGVAVKSLNPFFNSIFNDEAN</sequence>
<evidence type="ECO:0000313" key="10">
    <source>
        <dbReference type="Proteomes" id="UP000494163"/>
    </source>
</evidence>
<gene>
    <name evidence="9" type="ORF">Dbus_chr4g26</name>
</gene>
<feature type="region of interest" description="Disordered" evidence="6">
    <location>
        <begin position="333"/>
        <end position="370"/>
    </location>
</feature>
<dbReference type="Pfam" id="PF02854">
    <property type="entry name" value="MIF4G"/>
    <property type="match status" value="1"/>
</dbReference>
<feature type="region of interest" description="Disordered" evidence="6">
    <location>
        <begin position="91"/>
        <end position="125"/>
    </location>
</feature>
<feature type="compositionally biased region" description="Gly residues" evidence="6">
    <location>
        <begin position="1415"/>
        <end position="1429"/>
    </location>
</feature>
<feature type="compositionally biased region" description="Low complexity" evidence="6">
    <location>
        <begin position="1577"/>
        <end position="1592"/>
    </location>
</feature>
<name>A0A0M4ES48_DROBS</name>
<dbReference type="GO" id="GO:0003729">
    <property type="term" value="F:mRNA binding"/>
    <property type="evidence" value="ECO:0007669"/>
    <property type="project" value="TreeGrafter"/>
</dbReference>
<dbReference type="SMART" id="SM00543">
    <property type="entry name" value="MIF4G"/>
    <property type="match status" value="1"/>
</dbReference>
<evidence type="ECO:0000256" key="6">
    <source>
        <dbReference type="SAM" id="MobiDB-lite"/>
    </source>
</evidence>
<dbReference type="InterPro" id="IPR003890">
    <property type="entry name" value="MIF4G-like_typ-3"/>
</dbReference>
<feature type="compositionally biased region" description="Basic and acidic residues" evidence="6">
    <location>
        <begin position="802"/>
        <end position="819"/>
    </location>
</feature>
<proteinExistence type="inferred from homology"/>
<dbReference type="STRING" id="30019.A0A0M4ES48"/>
<dbReference type="PROSITE" id="PS51366">
    <property type="entry name" value="MI"/>
    <property type="match status" value="1"/>
</dbReference>
<feature type="non-terminal residue" evidence="9">
    <location>
        <position position="1"/>
    </location>
</feature>